<sequence>MFSKIAVVSAYLAIATAASQMALATGVSNLTDLSREIALSQPTYTITSEMDSDCKAHFKGNEQLRKANLVFATSKSTIDSYPAWPLVCSYAVMSDKVAVTDLGRGDRQIDFQRVTDSKPYLSIILQQVTDGEDDTDYQMVMMNNQSLMEYSRQKRVMTLMLDQYKHVVGE</sequence>
<dbReference type="EMBL" id="MW366843">
    <property type="protein sequence ID" value="QQO90443.1"/>
    <property type="molecule type" value="Genomic_DNA"/>
</dbReference>
<organism evidence="1 2">
    <name type="scientific">Erwinia phage pEa_SNUABM_5</name>
    <dbReference type="NCBI Taxonomy" id="2797313"/>
    <lineage>
        <taxon>Viruses</taxon>
        <taxon>Duplodnaviria</taxon>
        <taxon>Heunggongvirae</taxon>
        <taxon>Uroviricota</taxon>
        <taxon>Caudoviricetes</taxon>
        <taxon>Rivsvirus</taxon>
        <taxon>Rivsvirus SNUABM5</taxon>
    </lineage>
</organism>
<evidence type="ECO:0000313" key="1">
    <source>
        <dbReference type="EMBL" id="QQO90443.1"/>
    </source>
</evidence>
<protein>
    <submittedName>
        <fullName evidence="1">Uncharacterized protein</fullName>
    </submittedName>
</protein>
<accession>A0A7T8EPT1</accession>
<reference evidence="1 2" key="1">
    <citation type="submission" date="2020-12" db="EMBL/GenBank/DDBJ databases">
        <title>Complete genome sequence of Erwinia phage pEa_SNUABM_5.</title>
        <authorList>
            <person name="Kim S.G."/>
            <person name="Lee S.B."/>
            <person name="Kwon J."/>
            <person name="Park S.C."/>
        </authorList>
    </citation>
    <scope>NUCLEOTIDE SEQUENCE [LARGE SCALE GENOMIC DNA]</scope>
</reference>
<dbReference type="Proteomes" id="UP000596123">
    <property type="component" value="Segment"/>
</dbReference>
<gene>
    <name evidence="1" type="ORF">pEaSNUABM5_00301</name>
</gene>
<keyword evidence="2" id="KW-1185">Reference proteome</keyword>
<evidence type="ECO:0000313" key="2">
    <source>
        <dbReference type="Proteomes" id="UP000596123"/>
    </source>
</evidence>
<name>A0A7T8EPT1_9CAUD</name>
<proteinExistence type="predicted"/>